<dbReference type="GeneID" id="9186987"/>
<dbReference type="EMBL" id="FN430031">
    <property type="protein sequence ID" value="CAZ80508.1"/>
    <property type="molecule type" value="Genomic_DNA"/>
</dbReference>
<feature type="transmembrane region" description="Helical" evidence="6">
    <location>
        <begin position="39"/>
        <end position="63"/>
    </location>
</feature>
<accession>D5G7L5</accession>
<dbReference type="RefSeq" id="XP_002836317.1">
    <property type="nucleotide sequence ID" value="XM_002836271.1"/>
</dbReference>
<dbReference type="Proteomes" id="UP000006911">
    <property type="component" value="Unassembled WGS sequence"/>
</dbReference>
<evidence type="ECO:0000256" key="7">
    <source>
        <dbReference type="SAM" id="SignalP"/>
    </source>
</evidence>
<feature type="transmembrane region" description="Helical" evidence="6">
    <location>
        <begin position="12"/>
        <end position="33"/>
    </location>
</feature>
<sequence length="302" mass="34167">MRDNRWNTTALLLLRISQLVLGATILGICAYFAPNYDDWLIPFDIVLSAFTLVWVAVVLGLFFASRLLPLIVTMVDLVLAVFYIVSIAITADSYSRAIGNSCAFLLSQPNMDEAAFRDCGELEAGFRVLITQTLTFLGAIIWDGVVLHRNRNGKPRDVQDAAKNAMHGADAGSGQMVRIGGTYRMPEPMVDPENGGHGENGNHGARVPLSQHQLRGFPIYPTRIATLFDPRMQQHLPPAMPQQGVMAQFHQHQNHHQQQQIYQFDQVQQHQQQYQHQWRSQHQRQRYQENRGPPPQELDGSY</sequence>
<dbReference type="InParanoid" id="D5G7L5"/>
<dbReference type="GO" id="GO:0016020">
    <property type="term" value="C:membrane"/>
    <property type="evidence" value="ECO:0007669"/>
    <property type="project" value="UniProtKB-SubCell"/>
</dbReference>
<keyword evidence="7" id="KW-0732">Signal</keyword>
<name>D5G7L5_TUBMM</name>
<reference evidence="9 10" key="1">
    <citation type="journal article" date="2010" name="Nature">
        <title>Perigord black truffle genome uncovers evolutionary origins and mechanisms of symbiosis.</title>
        <authorList>
            <person name="Martin F."/>
            <person name="Kohler A."/>
            <person name="Murat C."/>
            <person name="Balestrini R."/>
            <person name="Coutinho P.M."/>
            <person name="Jaillon O."/>
            <person name="Montanini B."/>
            <person name="Morin E."/>
            <person name="Noel B."/>
            <person name="Percudani R."/>
            <person name="Porcel B."/>
            <person name="Rubini A."/>
            <person name="Amicucci A."/>
            <person name="Amselem J."/>
            <person name="Anthouard V."/>
            <person name="Arcioni S."/>
            <person name="Artiguenave F."/>
            <person name="Aury J.M."/>
            <person name="Ballario P."/>
            <person name="Bolchi A."/>
            <person name="Brenna A."/>
            <person name="Brun A."/>
            <person name="Buee M."/>
            <person name="Cantarel B."/>
            <person name="Chevalier G."/>
            <person name="Couloux A."/>
            <person name="Da Silva C."/>
            <person name="Denoeud F."/>
            <person name="Duplessis S."/>
            <person name="Ghignone S."/>
            <person name="Hilselberger B."/>
            <person name="Iotti M."/>
            <person name="Marcais B."/>
            <person name="Mello A."/>
            <person name="Miranda M."/>
            <person name="Pacioni G."/>
            <person name="Quesneville H."/>
            <person name="Riccioni C."/>
            <person name="Ruotolo R."/>
            <person name="Splivallo R."/>
            <person name="Stocchi V."/>
            <person name="Tisserant E."/>
            <person name="Viscomi A.R."/>
            <person name="Zambonelli A."/>
            <person name="Zampieri E."/>
            <person name="Henrissat B."/>
            <person name="Lebrun M.H."/>
            <person name="Paolocci F."/>
            <person name="Bonfante P."/>
            <person name="Ottonello S."/>
            <person name="Wincker P."/>
        </authorList>
    </citation>
    <scope>NUCLEOTIDE SEQUENCE [LARGE SCALE GENOMIC DNA]</scope>
    <source>
        <strain evidence="9 10">Mel28</strain>
    </source>
</reference>
<evidence type="ECO:0000256" key="2">
    <source>
        <dbReference type="ARBA" id="ARBA00022692"/>
    </source>
</evidence>
<keyword evidence="3 6" id="KW-1133">Transmembrane helix</keyword>
<feature type="compositionally biased region" description="Low complexity" evidence="5">
    <location>
        <begin position="265"/>
        <end position="278"/>
    </location>
</feature>
<dbReference type="InterPro" id="IPR008253">
    <property type="entry name" value="Marvel"/>
</dbReference>
<organism evidence="9 10">
    <name type="scientific">Tuber melanosporum (strain Mel28)</name>
    <name type="common">Perigord black truffle</name>
    <dbReference type="NCBI Taxonomy" id="656061"/>
    <lineage>
        <taxon>Eukaryota</taxon>
        <taxon>Fungi</taxon>
        <taxon>Dikarya</taxon>
        <taxon>Ascomycota</taxon>
        <taxon>Pezizomycotina</taxon>
        <taxon>Pezizomycetes</taxon>
        <taxon>Pezizales</taxon>
        <taxon>Tuberaceae</taxon>
        <taxon>Tuber</taxon>
    </lineage>
</organism>
<keyword evidence="4 6" id="KW-0472">Membrane</keyword>
<evidence type="ECO:0000256" key="6">
    <source>
        <dbReference type="SAM" id="Phobius"/>
    </source>
</evidence>
<evidence type="ECO:0000313" key="10">
    <source>
        <dbReference type="Proteomes" id="UP000006911"/>
    </source>
</evidence>
<keyword evidence="2 6" id="KW-0812">Transmembrane</keyword>
<feature type="chain" id="PRO_5003072236" evidence="7">
    <location>
        <begin position="23"/>
        <end position="302"/>
    </location>
</feature>
<proteinExistence type="predicted"/>
<feature type="region of interest" description="Disordered" evidence="5">
    <location>
        <begin position="265"/>
        <end position="302"/>
    </location>
</feature>
<dbReference type="AlphaFoldDB" id="D5G7L5"/>
<feature type="domain" description="MARVEL" evidence="8">
    <location>
        <begin position="10"/>
        <end position="102"/>
    </location>
</feature>
<feature type="transmembrane region" description="Helical" evidence="6">
    <location>
        <begin position="70"/>
        <end position="91"/>
    </location>
</feature>
<evidence type="ECO:0000259" key="8">
    <source>
        <dbReference type="Pfam" id="PF01284"/>
    </source>
</evidence>
<feature type="transmembrane region" description="Helical" evidence="6">
    <location>
        <begin position="126"/>
        <end position="147"/>
    </location>
</feature>
<evidence type="ECO:0000256" key="3">
    <source>
        <dbReference type="ARBA" id="ARBA00022989"/>
    </source>
</evidence>
<feature type="signal peptide" evidence="7">
    <location>
        <begin position="1"/>
        <end position="22"/>
    </location>
</feature>
<evidence type="ECO:0000256" key="5">
    <source>
        <dbReference type="SAM" id="MobiDB-lite"/>
    </source>
</evidence>
<evidence type="ECO:0000256" key="4">
    <source>
        <dbReference type="ARBA" id="ARBA00023136"/>
    </source>
</evidence>
<gene>
    <name evidence="9" type="ORF">GSTUM_00004610001</name>
</gene>
<dbReference type="HOGENOM" id="CLU_921942_0_0_1"/>
<dbReference type="KEGG" id="tml:GSTUM_00004610001"/>
<protein>
    <submittedName>
        <fullName evidence="9">(Perigord truffle) hypothetical protein</fullName>
    </submittedName>
</protein>
<evidence type="ECO:0000313" key="9">
    <source>
        <dbReference type="EMBL" id="CAZ80508.1"/>
    </source>
</evidence>
<feature type="region of interest" description="Disordered" evidence="5">
    <location>
        <begin position="183"/>
        <end position="206"/>
    </location>
</feature>
<dbReference type="Pfam" id="PF01284">
    <property type="entry name" value="MARVEL"/>
    <property type="match status" value="1"/>
</dbReference>
<comment type="subcellular location">
    <subcellularLocation>
        <location evidence="1">Membrane</location>
        <topology evidence="1">Multi-pass membrane protein</topology>
    </subcellularLocation>
</comment>
<evidence type="ECO:0000256" key="1">
    <source>
        <dbReference type="ARBA" id="ARBA00004141"/>
    </source>
</evidence>
<keyword evidence="10" id="KW-1185">Reference proteome</keyword>